<dbReference type="EMBL" id="CP009889">
    <property type="protein sequence ID" value="AIY66845.1"/>
    <property type="molecule type" value="Genomic_DNA"/>
</dbReference>
<evidence type="ECO:0000313" key="2">
    <source>
        <dbReference type="EMBL" id="AIY66845.1"/>
    </source>
</evidence>
<protein>
    <submittedName>
        <fullName evidence="2">Uncharacterized protein</fullName>
    </submittedName>
</protein>
<gene>
    <name evidence="2" type="ORF">OM33_17220</name>
</gene>
<feature type="coiled-coil region" evidence="1">
    <location>
        <begin position="88"/>
        <end position="143"/>
    </location>
</feature>
<sequence length="308" mass="35537">MSEFDKEDANPFNGLSKTQSKQLHTWYLNEINNQLTTLLKGSQSGQVLEKKLTQALTKAASPLVAHTKENSTHNFNFKIKNGSVLQELKDTRDVLQSAQLRIAQLQKQQLEKGENELALEAEVSRLKAENRNYRKRLSDLLQSADSKGGTYLKVHFVGRIFVHALKSSFADWQQTDKGKAFQNKDFYSLFPRVLYRGLLKELELLIGQSDYSRINQTLSSYVYQTKGVPVENWPDEDPIYNTRLINQKQHELLFTLRTHHDKRKNFANYLEKKLEKTGFTPMHGKLLVNLIQHATDKDSTLKERTLSK</sequence>
<keyword evidence="3" id="KW-1185">Reference proteome</keyword>
<dbReference type="KEGG" id="pseo:OM33_17220"/>
<organism evidence="2 3">
    <name type="scientific">Pseudoalteromonas piratica</name>
    <dbReference type="NCBI Taxonomy" id="1348114"/>
    <lineage>
        <taxon>Bacteria</taxon>
        <taxon>Pseudomonadati</taxon>
        <taxon>Pseudomonadota</taxon>
        <taxon>Gammaproteobacteria</taxon>
        <taxon>Alteromonadales</taxon>
        <taxon>Pseudoalteromonadaceae</taxon>
        <taxon>Pseudoalteromonas</taxon>
    </lineage>
</organism>
<proteinExistence type="predicted"/>
<accession>A0A0A7EJH2</accession>
<dbReference type="RefSeq" id="WP_040135405.1">
    <property type="nucleotide sequence ID" value="NZ_CP009889.1"/>
</dbReference>
<name>A0A0A7EJH2_9GAMM</name>
<dbReference type="eggNOG" id="ENOG502Z8A3">
    <property type="taxonomic scope" value="Bacteria"/>
</dbReference>
<dbReference type="HOGENOM" id="CLU_902745_0_0_6"/>
<evidence type="ECO:0000256" key="1">
    <source>
        <dbReference type="SAM" id="Coils"/>
    </source>
</evidence>
<dbReference type="OrthoDB" id="6290189at2"/>
<keyword evidence="1" id="KW-0175">Coiled coil</keyword>
<evidence type="ECO:0000313" key="3">
    <source>
        <dbReference type="Proteomes" id="UP000030341"/>
    </source>
</evidence>
<dbReference type="AlphaFoldDB" id="A0A0A7EJH2"/>
<dbReference type="Proteomes" id="UP000030341">
    <property type="component" value="Chromosome 2"/>
</dbReference>
<reference evidence="2 3" key="1">
    <citation type="submission" date="2014-11" db="EMBL/GenBank/DDBJ databases">
        <title>Complete Genome Sequence of Pseudoalteromonas sp. Strain OCN003 Isolated from Kaneohe Bay, Oahu, Hawaii.</title>
        <authorList>
            <person name="Beurmann S."/>
            <person name="Videau P."/>
            <person name="Ushijima B."/>
            <person name="Smith A.M."/>
            <person name="Aeby G.S."/>
            <person name="Callahan S.M."/>
            <person name="Belcaid M."/>
        </authorList>
    </citation>
    <scope>NUCLEOTIDE SEQUENCE [LARGE SCALE GENOMIC DNA]</scope>
    <source>
        <strain evidence="2 3">OCN003</strain>
    </source>
</reference>